<dbReference type="InterPro" id="IPR000055">
    <property type="entry name" value="Restrct_endonuc_typeI_TRD"/>
</dbReference>
<dbReference type="Gene3D" id="3.90.220.20">
    <property type="entry name" value="DNA methylase specificity domains"/>
    <property type="match status" value="1"/>
</dbReference>
<sequence length="197" mass="21597">MRLGELCTIHSGYTARGRLVALPDDGVLAIQLRDVGLGETLNSDALERYDLPNLADRYLVQGGEVIFKSRGEPNTAAVVENVLGDKIAVLLPLLILRPDTTLLSPGYLAWAINQQDAQRKLGAEAQGTSLRMISKATLENLEIPVPDLETQHRIATLDALSKKEGRLLRDLANSREQLHSKILSERAELASNQGNQR</sequence>
<reference evidence="5" key="1">
    <citation type="journal article" date="2015" name="Nature">
        <title>Complex archaea that bridge the gap between prokaryotes and eukaryotes.</title>
        <authorList>
            <person name="Spang A."/>
            <person name="Saw J.H."/>
            <person name="Jorgensen S.L."/>
            <person name="Zaremba-Niedzwiedzka K."/>
            <person name="Martijn J."/>
            <person name="Lind A.E."/>
            <person name="van Eijk R."/>
            <person name="Schleper C."/>
            <person name="Guy L."/>
            <person name="Ettema T.J."/>
        </authorList>
    </citation>
    <scope>NUCLEOTIDE SEQUENCE</scope>
</reference>
<accession>A0A0F9W8M1</accession>
<dbReference type="Pfam" id="PF01420">
    <property type="entry name" value="Methylase_S"/>
    <property type="match status" value="1"/>
</dbReference>
<dbReference type="PANTHER" id="PTHR30408">
    <property type="entry name" value="TYPE-1 RESTRICTION ENZYME ECOKI SPECIFICITY PROTEIN"/>
    <property type="match status" value="1"/>
</dbReference>
<dbReference type="GO" id="GO:0003677">
    <property type="term" value="F:DNA binding"/>
    <property type="evidence" value="ECO:0007669"/>
    <property type="project" value="UniProtKB-KW"/>
</dbReference>
<dbReference type="PANTHER" id="PTHR30408:SF12">
    <property type="entry name" value="TYPE I RESTRICTION ENZYME MJAVIII SPECIFICITY SUBUNIT"/>
    <property type="match status" value="1"/>
</dbReference>
<gene>
    <name evidence="5" type="ORF">LCGC14_0391060</name>
</gene>
<evidence type="ECO:0000313" key="5">
    <source>
        <dbReference type="EMBL" id="KKN74398.1"/>
    </source>
</evidence>
<keyword evidence="3" id="KW-0238">DNA-binding</keyword>
<evidence type="ECO:0000256" key="1">
    <source>
        <dbReference type="ARBA" id="ARBA00010923"/>
    </source>
</evidence>
<dbReference type="GO" id="GO:0009307">
    <property type="term" value="P:DNA restriction-modification system"/>
    <property type="evidence" value="ECO:0007669"/>
    <property type="project" value="UniProtKB-KW"/>
</dbReference>
<proteinExistence type="inferred from homology"/>
<name>A0A0F9W8M1_9ZZZZ</name>
<dbReference type="AlphaFoldDB" id="A0A0F9W8M1"/>
<evidence type="ECO:0000259" key="4">
    <source>
        <dbReference type="Pfam" id="PF01420"/>
    </source>
</evidence>
<dbReference type="SUPFAM" id="SSF116734">
    <property type="entry name" value="DNA methylase specificity domain"/>
    <property type="match status" value="1"/>
</dbReference>
<evidence type="ECO:0000256" key="2">
    <source>
        <dbReference type="ARBA" id="ARBA00022747"/>
    </source>
</evidence>
<dbReference type="EMBL" id="LAZR01000327">
    <property type="protein sequence ID" value="KKN74398.1"/>
    <property type="molecule type" value="Genomic_DNA"/>
</dbReference>
<comment type="similarity">
    <text evidence="1">Belongs to the type-I restriction system S methylase family.</text>
</comment>
<evidence type="ECO:0000256" key="3">
    <source>
        <dbReference type="ARBA" id="ARBA00023125"/>
    </source>
</evidence>
<comment type="caution">
    <text evidence="5">The sequence shown here is derived from an EMBL/GenBank/DDBJ whole genome shotgun (WGS) entry which is preliminary data.</text>
</comment>
<dbReference type="InterPro" id="IPR052021">
    <property type="entry name" value="Type-I_RS_S_subunit"/>
</dbReference>
<feature type="domain" description="Type I restriction modification DNA specificity" evidence="4">
    <location>
        <begin position="2"/>
        <end position="157"/>
    </location>
</feature>
<organism evidence="5">
    <name type="scientific">marine sediment metagenome</name>
    <dbReference type="NCBI Taxonomy" id="412755"/>
    <lineage>
        <taxon>unclassified sequences</taxon>
        <taxon>metagenomes</taxon>
        <taxon>ecological metagenomes</taxon>
    </lineage>
</organism>
<keyword evidence="2" id="KW-0680">Restriction system</keyword>
<dbReference type="InterPro" id="IPR044946">
    <property type="entry name" value="Restrct_endonuc_typeI_TRD_sf"/>
</dbReference>
<protein>
    <recommendedName>
        <fullName evidence="4">Type I restriction modification DNA specificity domain-containing protein</fullName>
    </recommendedName>
</protein>